<proteinExistence type="predicted"/>
<sequence>MYNKEHVAAVVSRLQVDLAYPDLMVKMGEMENLESQ</sequence>
<keyword evidence="1" id="KW-1185">Reference proteome</keyword>
<evidence type="ECO:0000313" key="2">
    <source>
        <dbReference type="WBParaSite" id="ACRNAN_scaffold25988.g23802.t1"/>
    </source>
</evidence>
<dbReference type="AlphaFoldDB" id="A0A914DG57"/>
<accession>A0A914DG57</accession>
<dbReference type="Proteomes" id="UP000887540">
    <property type="component" value="Unplaced"/>
</dbReference>
<reference evidence="2" key="1">
    <citation type="submission" date="2022-11" db="UniProtKB">
        <authorList>
            <consortium name="WormBaseParasite"/>
        </authorList>
    </citation>
    <scope>IDENTIFICATION</scope>
</reference>
<protein>
    <submittedName>
        <fullName evidence="2">Uncharacterized protein</fullName>
    </submittedName>
</protein>
<dbReference type="WBParaSite" id="ACRNAN_scaffold25988.g23802.t1">
    <property type="protein sequence ID" value="ACRNAN_scaffold25988.g23802.t1"/>
    <property type="gene ID" value="ACRNAN_scaffold25988.g23802"/>
</dbReference>
<organism evidence="1 2">
    <name type="scientific">Acrobeloides nanus</name>
    <dbReference type="NCBI Taxonomy" id="290746"/>
    <lineage>
        <taxon>Eukaryota</taxon>
        <taxon>Metazoa</taxon>
        <taxon>Ecdysozoa</taxon>
        <taxon>Nematoda</taxon>
        <taxon>Chromadorea</taxon>
        <taxon>Rhabditida</taxon>
        <taxon>Tylenchina</taxon>
        <taxon>Cephalobomorpha</taxon>
        <taxon>Cephaloboidea</taxon>
        <taxon>Cephalobidae</taxon>
        <taxon>Acrobeloides</taxon>
    </lineage>
</organism>
<evidence type="ECO:0000313" key="1">
    <source>
        <dbReference type="Proteomes" id="UP000887540"/>
    </source>
</evidence>
<name>A0A914DG57_9BILA</name>